<dbReference type="InterPro" id="IPR036259">
    <property type="entry name" value="MFS_trans_sf"/>
</dbReference>
<evidence type="ECO:0000256" key="6">
    <source>
        <dbReference type="SAM" id="Phobius"/>
    </source>
</evidence>
<dbReference type="SUPFAM" id="SSF103473">
    <property type="entry name" value="MFS general substrate transporter"/>
    <property type="match status" value="1"/>
</dbReference>
<reference evidence="8" key="1">
    <citation type="submission" date="2021-04" db="EMBL/GenBank/DDBJ databases">
        <title>Phycicoccus avicenniae sp. nov., a novel endophytic actinomycetes isolated from branch of Avicennia mariana.</title>
        <authorList>
            <person name="Tuo L."/>
        </authorList>
    </citation>
    <scope>NUCLEOTIDE SEQUENCE</scope>
    <source>
        <strain evidence="8">BSK3Z-2</strain>
    </source>
</reference>
<evidence type="ECO:0000256" key="5">
    <source>
        <dbReference type="ARBA" id="ARBA00023136"/>
    </source>
</evidence>
<dbReference type="GO" id="GO:0022857">
    <property type="term" value="F:transmembrane transporter activity"/>
    <property type="evidence" value="ECO:0007669"/>
    <property type="project" value="InterPro"/>
</dbReference>
<evidence type="ECO:0000259" key="7">
    <source>
        <dbReference type="PROSITE" id="PS50850"/>
    </source>
</evidence>
<evidence type="ECO:0000313" key="8">
    <source>
        <dbReference type="EMBL" id="MBR7743843.1"/>
    </source>
</evidence>
<gene>
    <name evidence="8" type="ORF">KC207_11130</name>
</gene>
<proteinExistence type="predicted"/>
<keyword evidence="9" id="KW-1185">Reference proteome</keyword>
<sequence length="298" mass="29868">MHVLVLARVVNRLGGAGMGFLGVRLTRDLGVPLSTTATVLAVFGLATIPSRLLGGVVATRWGPRPALVGGLVAAGVAQAVIVAGSSFGVVVLGVVLLGLAYEVVEPATQAAVATGVAPERRASQFSLLWACVALAGVGAGVVAALVTRWGVAALFAVDAATSLAAALVVAILLPALPVHRVHRPWRAALRRPVLAWAGLCTVPTTLVMVVVFMLPVVVELSGRSPSTTAWLLAVAAGSALVTQRVLGRWEARTSASATLAVGYGLFAVALAVWAVGGLPALVVGAAIEGAAGSLVVGT</sequence>
<dbReference type="Proteomes" id="UP000677016">
    <property type="component" value="Unassembled WGS sequence"/>
</dbReference>
<dbReference type="GO" id="GO:0005886">
    <property type="term" value="C:plasma membrane"/>
    <property type="evidence" value="ECO:0007669"/>
    <property type="project" value="UniProtKB-SubCell"/>
</dbReference>
<dbReference type="PROSITE" id="PS50850">
    <property type="entry name" value="MFS"/>
    <property type="match status" value="1"/>
</dbReference>
<feature type="transmembrane region" description="Helical" evidence="6">
    <location>
        <begin position="193"/>
        <end position="217"/>
    </location>
</feature>
<evidence type="ECO:0000256" key="1">
    <source>
        <dbReference type="ARBA" id="ARBA00004651"/>
    </source>
</evidence>
<dbReference type="Pfam" id="PF07690">
    <property type="entry name" value="MFS_1"/>
    <property type="match status" value="1"/>
</dbReference>
<feature type="transmembrane region" description="Helical" evidence="6">
    <location>
        <begin position="152"/>
        <end position="173"/>
    </location>
</feature>
<dbReference type="RefSeq" id="WP_211603095.1">
    <property type="nucleotide sequence ID" value="NZ_JAGSNF010000015.1"/>
</dbReference>
<dbReference type="AlphaFoldDB" id="A0A941HZ95"/>
<dbReference type="InterPro" id="IPR050189">
    <property type="entry name" value="MFS_Efflux_Transporters"/>
</dbReference>
<dbReference type="PANTHER" id="PTHR43124:SF3">
    <property type="entry name" value="CHLORAMPHENICOL EFFLUX PUMP RV0191"/>
    <property type="match status" value="1"/>
</dbReference>
<dbReference type="EMBL" id="JAGSNF010000015">
    <property type="protein sequence ID" value="MBR7743843.1"/>
    <property type="molecule type" value="Genomic_DNA"/>
</dbReference>
<evidence type="ECO:0000256" key="3">
    <source>
        <dbReference type="ARBA" id="ARBA00022692"/>
    </source>
</evidence>
<accession>A0A941HZ95</accession>
<feature type="transmembrane region" description="Helical" evidence="6">
    <location>
        <begin position="259"/>
        <end position="287"/>
    </location>
</feature>
<dbReference type="PANTHER" id="PTHR43124">
    <property type="entry name" value="PURINE EFFLUX PUMP PBUE"/>
    <property type="match status" value="1"/>
</dbReference>
<evidence type="ECO:0000313" key="9">
    <source>
        <dbReference type="Proteomes" id="UP000677016"/>
    </source>
</evidence>
<evidence type="ECO:0000256" key="2">
    <source>
        <dbReference type="ARBA" id="ARBA00022475"/>
    </source>
</evidence>
<feature type="domain" description="Major facilitator superfamily (MFS) profile" evidence="7">
    <location>
        <begin position="1"/>
        <end position="298"/>
    </location>
</feature>
<evidence type="ECO:0000256" key="4">
    <source>
        <dbReference type="ARBA" id="ARBA00022989"/>
    </source>
</evidence>
<feature type="transmembrane region" description="Helical" evidence="6">
    <location>
        <begin position="87"/>
        <end position="104"/>
    </location>
</feature>
<dbReference type="InterPro" id="IPR011701">
    <property type="entry name" value="MFS"/>
</dbReference>
<organism evidence="8 9">
    <name type="scientific">Phycicoccus avicenniae</name>
    <dbReference type="NCBI Taxonomy" id="2828860"/>
    <lineage>
        <taxon>Bacteria</taxon>
        <taxon>Bacillati</taxon>
        <taxon>Actinomycetota</taxon>
        <taxon>Actinomycetes</taxon>
        <taxon>Micrococcales</taxon>
        <taxon>Intrasporangiaceae</taxon>
        <taxon>Phycicoccus</taxon>
    </lineage>
</organism>
<dbReference type="Gene3D" id="1.20.1250.20">
    <property type="entry name" value="MFS general substrate transporter like domains"/>
    <property type="match status" value="1"/>
</dbReference>
<comment type="subcellular location">
    <subcellularLocation>
        <location evidence="1">Cell membrane</location>
        <topology evidence="1">Multi-pass membrane protein</topology>
    </subcellularLocation>
</comment>
<feature type="transmembrane region" description="Helical" evidence="6">
    <location>
        <begin position="125"/>
        <end position="146"/>
    </location>
</feature>
<keyword evidence="5 6" id="KW-0472">Membrane</keyword>
<keyword evidence="2" id="KW-1003">Cell membrane</keyword>
<feature type="transmembrane region" description="Helical" evidence="6">
    <location>
        <begin position="229"/>
        <end position="247"/>
    </location>
</feature>
<protein>
    <submittedName>
        <fullName evidence="8">MFS transporter</fullName>
    </submittedName>
</protein>
<name>A0A941HZ95_9MICO</name>
<comment type="caution">
    <text evidence="8">The sequence shown here is derived from an EMBL/GenBank/DDBJ whole genome shotgun (WGS) entry which is preliminary data.</text>
</comment>
<keyword evidence="4 6" id="KW-1133">Transmembrane helix</keyword>
<dbReference type="InterPro" id="IPR020846">
    <property type="entry name" value="MFS_dom"/>
</dbReference>
<keyword evidence="3 6" id="KW-0812">Transmembrane</keyword>